<dbReference type="GO" id="GO:0043005">
    <property type="term" value="C:neuron projection"/>
    <property type="evidence" value="ECO:0007669"/>
    <property type="project" value="TreeGrafter"/>
</dbReference>
<evidence type="ECO:0000256" key="8">
    <source>
        <dbReference type="ARBA" id="ARBA00023319"/>
    </source>
</evidence>
<dbReference type="FunCoup" id="A0A6P8ZBE1">
    <property type="interactions" value="101"/>
</dbReference>
<dbReference type="SMART" id="SM00409">
    <property type="entry name" value="IG"/>
    <property type="match status" value="3"/>
</dbReference>
<dbReference type="SUPFAM" id="SSF48726">
    <property type="entry name" value="Immunoglobulin"/>
    <property type="match status" value="3"/>
</dbReference>
<evidence type="ECO:0000256" key="5">
    <source>
        <dbReference type="ARBA" id="ARBA00023136"/>
    </source>
</evidence>
<feature type="compositionally biased region" description="Polar residues" evidence="9">
    <location>
        <begin position="405"/>
        <end position="419"/>
    </location>
</feature>
<evidence type="ECO:0000256" key="7">
    <source>
        <dbReference type="ARBA" id="ARBA00023180"/>
    </source>
</evidence>
<feature type="domain" description="Ig-like" evidence="11">
    <location>
        <begin position="137"/>
        <end position="228"/>
    </location>
</feature>
<keyword evidence="3 10" id="KW-0732">Signal</keyword>
<dbReference type="SMART" id="SM00408">
    <property type="entry name" value="IGc2"/>
    <property type="match status" value="2"/>
</dbReference>
<proteinExistence type="predicted"/>
<keyword evidence="7" id="KW-0325">Glycoprotein</keyword>
<evidence type="ECO:0000256" key="2">
    <source>
        <dbReference type="ARBA" id="ARBA00022475"/>
    </source>
</evidence>
<name>A0A6P8ZBE1_THRPL</name>
<feature type="chain" id="PRO_5028350070" evidence="10">
    <location>
        <begin position="19"/>
        <end position="467"/>
    </location>
</feature>
<dbReference type="Gene3D" id="2.60.40.10">
    <property type="entry name" value="Immunoglobulins"/>
    <property type="match status" value="3"/>
</dbReference>
<dbReference type="AlphaFoldDB" id="A0A6P8ZBE1"/>
<feature type="domain" description="Ig-like" evidence="11">
    <location>
        <begin position="239"/>
        <end position="346"/>
    </location>
</feature>
<keyword evidence="5" id="KW-0472">Membrane</keyword>
<dbReference type="PANTHER" id="PTHR12231">
    <property type="entry name" value="CTX-RELATED TYPE I TRANSMEMBRANE PROTEIN"/>
    <property type="match status" value="1"/>
</dbReference>
<feature type="region of interest" description="Disordered" evidence="9">
    <location>
        <begin position="345"/>
        <end position="451"/>
    </location>
</feature>
<dbReference type="Pfam" id="PF07679">
    <property type="entry name" value="I-set"/>
    <property type="match status" value="1"/>
</dbReference>
<dbReference type="OrthoDB" id="10012075at2759"/>
<evidence type="ECO:0000256" key="10">
    <source>
        <dbReference type="SAM" id="SignalP"/>
    </source>
</evidence>
<dbReference type="GO" id="GO:0005886">
    <property type="term" value="C:plasma membrane"/>
    <property type="evidence" value="ECO:0007669"/>
    <property type="project" value="UniProtKB-SubCell"/>
</dbReference>
<evidence type="ECO:0000256" key="6">
    <source>
        <dbReference type="ARBA" id="ARBA00023157"/>
    </source>
</evidence>
<dbReference type="InterPro" id="IPR003599">
    <property type="entry name" value="Ig_sub"/>
</dbReference>
<dbReference type="PROSITE" id="PS50835">
    <property type="entry name" value="IG_LIKE"/>
    <property type="match status" value="3"/>
</dbReference>
<evidence type="ECO:0000259" key="11">
    <source>
        <dbReference type="PROSITE" id="PS50835"/>
    </source>
</evidence>
<evidence type="ECO:0000256" key="1">
    <source>
        <dbReference type="ARBA" id="ARBA00004236"/>
    </source>
</evidence>
<comment type="subcellular location">
    <subcellularLocation>
        <location evidence="1">Cell membrane</location>
    </subcellularLocation>
</comment>
<evidence type="ECO:0000256" key="9">
    <source>
        <dbReference type="SAM" id="MobiDB-lite"/>
    </source>
</evidence>
<dbReference type="Pfam" id="PF13927">
    <property type="entry name" value="Ig_3"/>
    <property type="match status" value="1"/>
</dbReference>
<evidence type="ECO:0000256" key="3">
    <source>
        <dbReference type="ARBA" id="ARBA00022729"/>
    </source>
</evidence>
<sequence length="467" mass="50771">MGPLYAPLLSILVGLVSSHLPATGQVQLQPNEPEPQFLAALENMTASQGRDVQFTCIVDQLGPYRVAWIKSDTKAILAIHTHLVAHNQRLSVTHNGHNTWRLHVNNVQPSDNGTYMCQINTEPMRSQMGSLSVVVPPDILSNDSSETSGVAREGGSVMLRCTAVGVPEPTVSWRREDTANIVFRHDGGREKQAVRSVAGPVLALSGVMRQDMGTYLCIATNGVPPAVSKRYQVQVHFEPLIKVSNQLVAAPAYSDVIIQCYVEASPKAMNTWWRESATMAAGGAHEMDKLVQGDKYIMQEIQLSDYAVLMNLTIRGLAKRDFGGYVCSSVNVLGKSEGNIRLQELHLPVSPSTTTSTTPPRHSHDPGKHRNRNKSTNANNKTPAHSKDTLAKQGRKKQPQEQEGAASSTEQLGDSTATATAPHWDASTKSPPRRRDRWNDIPGSTDRQTPGAALLAVHDAMNALVLG</sequence>
<feature type="compositionally biased region" description="Polar residues" evidence="9">
    <location>
        <begin position="374"/>
        <end position="383"/>
    </location>
</feature>
<dbReference type="InterPro" id="IPR003598">
    <property type="entry name" value="Ig_sub2"/>
</dbReference>
<dbReference type="InterPro" id="IPR051170">
    <property type="entry name" value="Neural/epithelial_adhesion"/>
</dbReference>
<keyword evidence="8" id="KW-0393">Immunoglobulin domain</keyword>
<organism evidence="13">
    <name type="scientific">Thrips palmi</name>
    <name type="common">Melon thrips</name>
    <dbReference type="NCBI Taxonomy" id="161013"/>
    <lineage>
        <taxon>Eukaryota</taxon>
        <taxon>Metazoa</taxon>
        <taxon>Ecdysozoa</taxon>
        <taxon>Arthropoda</taxon>
        <taxon>Hexapoda</taxon>
        <taxon>Insecta</taxon>
        <taxon>Pterygota</taxon>
        <taxon>Neoptera</taxon>
        <taxon>Paraneoptera</taxon>
        <taxon>Thysanoptera</taxon>
        <taxon>Terebrantia</taxon>
        <taxon>Thripoidea</taxon>
        <taxon>Thripidae</taxon>
        <taxon>Thrips</taxon>
    </lineage>
</organism>
<keyword evidence="4" id="KW-0677">Repeat</keyword>
<feature type="signal peptide" evidence="10">
    <location>
        <begin position="1"/>
        <end position="18"/>
    </location>
</feature>
<dbReference type="KEGG" id="tpal:117647413"/>
<evidence type="ECO:0000256" key="4">
    <source>
        <dbReference type="ARBA" id="ARBA00022737"/>
    </source>
</evidence>
<dbReference type="Proteomes" id="UP000515158">
    <property type="component" value="Unplaced"/>
</dbReference>
<dbReference type="InParanoid" id="A0A6P8ZBE1"/>
<dbReference type="RefSeq" id="XP_034245032.1">
    <property type="nucleotide sequence ID" value="XM_034389141.1"/>
</dbReference>
<gene>
    <name evidence="13" type="primary">LOC117647413</name>
</gene>
<keyword evidence="2" id="KW-1003">Cell membrane</keyword>
<dbReference type="InterPro" id="IPR013098">
    <property type="entry name" value="Ig_I-set"/>
</dbReference>
<keyword evidence="12" id="KW-1185">Reference proteome</keyword>
<evidence type="ECO:0000313" key="13">
    <source>
        <dbReference type="RefSeq" id="XP_034245032.1"/>
    </source>
</evidence>
<protein>
    <submittedName>
        <fullName evidence="13">Lachesin-like</fullName>
    </submittedName>
</protein>
<dbReference type="PANTHER" id="PTHR12231:SF265">
    <property type="entry name" value="DPR-INTERACTING PROTEIN LAMBDA"/>
    <property type="match status" value="1"/>
</dbReference>
<evidence type="ECO:0000313" key="12">
    <source>
        <dbReference type="Proteomes" id="UP000515158"/>
    </source>
</evidence>
<dbReference type="FunFam" id="2.60.40.10:FF:000328">
    <property type="entry name" value="CLUMA_CG000981, isoform A"/>
    <property type="match status" value="1"/>
</dbReference>
<dbReference type="InterPro" id="IPR007110">
    <property type="entry name" value="Ig-like_dom"/>
</dbReference>
<dbReference type="GeneID" id="117647413"/>
<accession>A0A6P8ZBE1</accession>
<dbReference type="InterPro" id="IPR013783">
    <property type="entry name" value="Ig-like_fold"/>
</dbReference>
<feature type="compositionally biased region" description="Low complexity" evidence="9">
    <location>
        <begin position="350"/>
        <end position="360"/>
    </location>
</feature>
<feature type="domain" description="Ig-like" evidence="11">
    <location>
        <begin position="35"/>
        <end position="132"/>
    </location>
</feature>
<reference evidence="13" key="1">
    <citation type="submission" date="2025-08" db="UniProtKB">
        <authorList>
            <consortium name="RefSeq"/>
        </authorList>
    </citation>
    <scope>IDENTIFICATION</scope>
    <source>
        <tissue evidence="13">Total insect</tissue>
    </source>
</reference>
<keyword evidence="6" id="KW-1015">Disulfide bond</keyword>
<dbReference type="InterPro" id="IPR036179">
    <property type="entry name" value="Ig-like_dom_sf"/>
</dbReference>